<dbReference type="OrthoDB" id="9811615at2"/>
<gene>
    <name evidence="4" type="ORF">DV520_06395</name>
</gene>
<feature type="domain" description="SHSP" evidence="3">
    <location>
        <begin position="27"/>
        <end position="142"/>
    </location>
</feature>
<accession>A0A3E2B3Q9</accession>
<reference evidence="4 5" key="1">
    <citation type="submission" date="2018-07" db="EMBL/GenBank/DDBJ databases">
        <title>GABA Modulating Bacteria of the Human Gut Microbiota.</title>
        <authorList>
            <person name="Strandwitz P."/>
            <person name="Kim K.H."/>
            <person name="Terekhova D."/>
            <person name="Liu J.K."/>
            <person name="Sharma A."/>
            <person name="Levering J."/>
            <person name="Mcdonald D."/>
            <person name="Dietrich D."/>
            <person name="Ramadhar T.R."/>
            <person name="Lekbua A."/>
            <person name="Mroue N."/>
            <person name="Liston C."/>
            <person name="Stewart E.J."/>
            <person name="Dubin M.J."/>
            <person name="Zengler K."/>
            <person name="Knight R."/>
            <person name="Gilbert J.A."/>
            <person name="Clardy J."/>
            <person name="Lewis K."/>
        </authorList>
    </citation>
    <scope>NUCLEOTIDE SEQUENCE [LARGE SCALE GENOMIC DNA]</scope>
    <source>
        <strain evidence="4 5">KLE1738</strain>
    </source>
</reference>
<dbReference type="InterPro" id="IPR031107">
    <property type="entry name" value="Small_HSP"/>
</dbReference>
<evidence type="ECO:0000313" key="4">
    <source>
        <dbReference type="EMBL" id="RFT06614.1"/>
    </source>
</evidence>
<dbReference type="SUPFAM" id="SSF49764">
    <property type="entry name" value="HSP20-like chaperones"/>
    <property type="match status" value="1"/>
</dbReference>
<dbReference type="InterPro" id="IPR008978">
    <property type="entry name" value="HSP20-like_chaperone"/>
</dbReference>
<dbReference type="Gene3D" id="2.60.40.790">
    <property type="match status" value="1"/>
</dbReference>
<dbReference type="CDD" id="cd06471">
    <property type="entry name" value="ACD_LpsHSP_like"/>
    <property type="match status" value="1"/>
</dbReference>
<name>A0A3E2B3Q9_9FIRM</name>
<dbReference type="EMBL" id="QQRQ01000008">
    <property type="protein sequence ID" value="RFT06614.1"/>
    <property type="molecule type" value="Genomic_DNA"/>
</dbReference>
<dbReference type="InterPro" id="IPR002068">
    <property type="entry name" value="A-crystallin/Hsp20_dom"/>
</dbReference>
<dbReference type="Proteomes" id="UP000260649">
    <property type="component" value="Unassembled WGS sequence"/>
</dbReference>
<comment type="caution">
    <text evidence="4">The sequence shown here is derived from an EMBL/GenBank/DDBJ whole genome shotgun (WGS) entry which is preliminary data.</text>
</comment>
<protein>
    <submittedName>
        <fullName evidence="4">Hsp20/alpha crystallin family protein</fullName>
    </submittedName>
</protein>
<dbReference type="Pfam" id="PF00011">
    <property type="entry name" value="HSP20"/>
    <property type="match status" value="1"/>
</dbReference>
<keyword evidence="5" id="KW-1185">Reference proteome</keyword>
<evidence type="ECO:0000256" key="1">
    <source>
        <dbReference type="PROSITE-ProRule" id="PRU00285"/>
    </source>
</evidence>
<evidence type="ECO:0000259" key="3">
    <source>
        <dbReference type="PROSITE" id="PS01031"/>
    </source>
</evidence>
<dbReference type="PROSITE" id="PS01031">
    <property type="entry name" value="SHSP"/>
    <property type="match status" value="1"/>
</dbReference>
<evidence type="ECO:0000313" key="5">
    <source>
        <dbReference type="Proteomes" id="UP000260649"/>
    </source>
</evidence>
<organism evidence="4 5">
    <name type="scientific">Evtepia gabavorous</name>
    <dbReference type="NCBI Taxonomy" id="2211183"/>
    <lineage>
        <taxon>Bacteria</taxon>
        <taxon>Bacillati</taxon>
        <taxon>Bacillota</taxon>
        <taxon>Clostridia</taxon>
        <taxon>Eubacteriales</taxon>
        <taxon>Evtepia</taxon>
    </lineage>
</organism>
<sequence length="142" mass="16307">MFGMIPFDRRDDNLFDLFDNFEKKFFGNTNASLPAFRTDIRDQGDKFLLEAELPGFQKEDISLELKEGILTIKAEHKENQDQKDDKGNYIRRERRYGSFSRTFDVSGIDENAITAVYNNGILELTLPKLAPVVPQSRQIAIG</sequence>
<evidence type="ECO:0000256" key="2">
    <source>
        <dbReference type="RuleBase" id="RU003616"/>
    </source>
</evidence>
<dbReference type="AlphaFoldDB" id="A0A3E2B3Q9"/>
<dbReference type="PANTHER" id="PTHR11527">
    <property type="entry name" value="HEAT-SHOCK PROTEIN 20 FAMILY MEMBER"/>
    <property type="match status" value="1"/>
</dbReference>
<proteinExistence type="inferred from homology"/>
<comment type="similarity">
    <text evidence="1 2">Belongs to the small heat shock protein (HSP20) family.</text>
</comment>